<keyword evidence="5 7" id="KW-1133">Transmembrane helix</keyword>
<feature type="transmembrane region" description="Helical" evidence="7">
    <location>
        <begin position="83"/>
        <end position="116"/>
    </location>
</feature>
<feature type="transmembrane region" description="Helical" evidence="7">
    <location>
        <begin position="24"/>
        <end position="44"/>
    </location>
</feature>
<feature type="domain" description="VTT" evidence="9">
    <location>
        <begin position="79"/>
        <end position="195"/>
    </location>
</feature>
<dbReference type="PANTHER" id="PTHR12677:SF59">
    <property type="entry name" value="GOLGI APPARATUS MEMBRANE PROTEIN TVP38-RELATED"/>
    <property type="match status" value="1"/>
</dbReference>
<dbReference type="EMBL" id="FXZG01000015">
    <property type="protein sequence ID" value="SMX91484.1"/>
    <property type="molecule type" value="Genomic_DNA"/>
</dbReference>
<organism evidence="10 11">
    <name type="scientific">Brevibacterium aurantiacum</name>
    <dbReference type="NCBI Taxonomy" id="273384"/>
    <lineage>
        <taxon>Bacteria</taxon>
        <taxon>Bacillati</taxon>
        <taxon>Actinomycetota</taxon>
        <taxon>Actinomycetes</taxon>
        <taxon>Micrococcales</taxon>
        <taxon>Brevibacteriaceae</taxon>
        <taxon>Brevibacterium</taxon>
    </lineage>
</organism>
<evidence type="ECO:0000256" key="6">
    <source>
        <dbReference type="ARBA" id="ARBA00023136"/>
    </source>
</evidence>
<evidence type="ECO:0000256" key="2">
    <source>
        <dbReference type="ARBA" id="ARBA00008640"/>
    </source>
</evidence>
<comment type="subcellular location">
    <subcellularLocation>
        <location evidence="1 7">Cell membrane</location>
        <topology evidence="1 7">Multi-pass membrane protein</topology>
    </subcellularLocation>
</comment>
<reference evidence="11" key="1">
    <citation type="submission" date="2017-03" db="EMBL/GenBank/DDBJ databases">
        <authorList>
            <person name="Monnet C."/>
        </authorList>
    </citation>
    <scope>NUCLEOTIDE SEQUENCE [LARGE SCALE GENOMIC DNA]</scope>
    <source>
        <strain evidence="11">CNRZ 920</strain>
    </source>
</reference>
<keyword evidence="3 7" id="KW-1003">Cell membrane</keyword>
<evidence type="ECO:0000256" key="7">
    <source>
        <dbReference type="RuleBase" id="RU366058"/>
    </source>
</evidence>
<dbReference type="RefSeq" id="WP_101639300.1">
    <property type="nucleotide sequence ID" value="NZ_FXZG01000015.1"/>
</dbReference>
<dbReference type="InterPro" id="IPR015414">
    <property type="entry name" value="TMEM64"/>
</dbReference>
<evidence type="ECO:0000256" key="3">
    <source>
        <dbReference type="ARBA" id="ARBA00022475"/>
    </source>
</evidence>
<name>A0A2H1JVZ5_BREAU</name>
<protein>
    <recommendedName>
        <fullName evidence="7">TVP38/TMEM64 family membrane protein</fullName>
    </recommendedName>
</protein>
<evidence type="ECO:0000256" key="5">
    <source>
        <dbReference type="ARBA" id="ARBA00022989"/>
    </source>
</evidence>
<feature type="transmembrane region" description="Helical" evidence="7">
    <location>
        <begin position="203"/>
        <end position="223"/>
    </location>
</feature>
<evidence type="ECO:0000259" key="9">
    <source>
        <dbReference type="Pfam" id="PF09335"/>
    </source>
</evidence>
<dbReference type="PANTHER" id="PTHR12677">
    <property type="entry name" value="GOLGI APPARATUS MEMBRANE PROTEIN TVP38-RELATED"/>
    <property type="match status" value="1"/>
</dbReference>
<feature type="region of interest" description="Disordered" evidence="8">
    <location>
        <begin position="227"/>
        <end position="267"/>
    </location>
</feature>
<accession>A0A2H1JVZ5</accession>
<evidence type="ECO:0000313" key="11">
    <source>
        <dbReference type="Proteomes" id="UP000234289"/>
    </source>
</evidence>
<dbReference type="Proteomes" id="UP000234289">
    <property type="component" value="Unassembled WGS sequence"/>
</dbReference>
<dbReference type="AlphaFoldDB" id="A0A2H1JVZ5"/>
<keyword evidence="4 7" id="KW-0812">Transmembrane</keyword>
<dbReference type="GO" id="GO:0005886">
    <property type="term" value="C:plasma membrane"/>
    <property type="evidence" value="ECO:0007669"/>
    <property type="project" value="UniProtKB-SubCell"/>
</dbReference>
<sequence length="267" mass="28226">MPNDENPALNPGSHGTSKVPWGSILRNVALALAVLAGLWLVFNVRLPSLDGIQHQIADAGFWGFGIFIILYALVAATPIPVTIMAVAGGLAFGLVFGTILSMIGVVAGCVGGYWVARGLGRDTVMKLLGNHAAAIESRLTNGGFYAVCILRLMPGFPYWPVNYGSGAMGIKSRTFIIATVISALPGQLSLVAVGAFIGNPGIVTGTAVGISWALVIVLTILTFRRWKSEQKDSATPEAEDGHEIEAQKTEIEQQPESESKPEEKPES</sequence>
<proteinExistence type="inferred from homology"/>
<feature type="transmembrane region" description="Helical" evidence="7">
    <location>
        <begin position="175"/>
        <end position="197"/>
    </location>
</feature>
<feature type="transmembrane region" description="Helical" evidence="7">
    <location>
        <begin position="56"/>
        <end position="77"/>
    </location>
</feature>
<evidence type="ECO:0000256" key="4">
    <source>
        <dbReference type="ARBA" id="ARBA00022692"/>
    </source>
</evidence>
<evidence type="ECO:0000256" key="8">
    <source>
        <dbReference type="SAM" id="MobiDB-lite"/>
    </source>
</evidence>
<dbReference type="InterPro" id="IPR032816">
    <property type="entry name" value="VTT_dom"/>
</dbReference>
<evidence type="ECO:0000256" key="1">
    <source>
        <dbReference type="ARBA" id="ARBA00004651"/>
    </source>
</evidence>
<comment type="similarity">
    <text evidence="2 7">Belongs to the TVP38/TMEM64 family.</text>
</comment>
<keyword evidence="6 7" id="KW-0472">Membrane</keyword>
<gene>
    <name evidence="10" type="ORF">BAUR920_02530</name>
</gene>
<evidence type="ECO:0000313" key="10">
    <source>
        <dbReference type="EMBL" id="SMX91484.1"/>
    </source>
</evidence>
<dbReference type="Pfam" id="PF09335">
    <property type="entry name" value="VTT_dom"/>
    <property type="match status" value="1"/>
</dbReference>